<dbReference type="InterPro" id="IPR035920">
    <property type="entry name" value="YhbY-like_sf"/>
</dbReference>
<dbReference type="SUPFAM" id="SSF75471">
    <property type="entry name" value="YhbY-like"/>
    <property type="match status" value="1"/>
</dbReference>
<dbReference type="InterPro" id="IPR051925">
    <property type="entry name" value="RNA-binding_domain"/>
</dbReference>
<evidence type="ECO:0000256" key="1">
    <source>
        <dbReference type="ARBA" id="ARBA00022884"/>
    </source>
</evidence>
<organism evidence="4 5">
    <name type="scientific">Clostridium paridis</name>
    <dbReference type="NCBI Taxonomy" id="2803863"/>
    <lineage>
        <taxon>Bacteria</taxon>
        <taxon>Bacillati</taxon>
        <taxon>Bacillota</taxon>
        <taxon>Clostridia</taxon>
        <taxon>Eubacteriales</taxon>
        <taxon>Clostridiaceae</taxon>
        <taxon>Clostridium</taxon>
    </lineage>
</organism>
<dbReference type="PROSITE" id="PS51295">
    <property type="entry name" value="CRM"/>
    <property type="match status" value="1"/>
</dbReference>
<evidence type="ECO:0000313" key="5">
    <source>
        <dbReference type="Proteomes" id="UP000623681"/>
    </source>
</evidence>
<comment type="caution">
    <text evidence="4">The sequence shown here is derived from an EMBL/GenBank/DDBJ whole genome shotgun (WGS) entry which is preliminary data.</text>
</comment>
<protein>
    <submittedName>
        <fullName evidence="4">Ribosome assembly RNA-binding protein YhbY</fullName>
    </submittedName>
</protein>
<dbReference type="InterPro" id="IPR017924">
    <property type="entry name" value="RNA-binding_YhbY"/>
</dbReference>
<accession>A0A937K6L2</accession>
<proteinExistence type="predicted"/>
<feature type="domain" description="CRM" evidence="3">
    <location>
        <begin position="1"/>
        <end position="96"/>
    </location>
</feature>
<dbReference type="PANTHER" id="PTHR40065:SF3">
    <property type="entry name" value="RNA-BINDING PROTEIN YHBY"/>
    <property type="match status" value="1"/>
</dbReference>
<dbReference type="EMBL" id="JAESWA010000029">
    <property type="protein sequence ID" value="MBL4934033.1"/>
    <property type="molecule type" value="Genomic_DNA"/>
</dbReference>
<dbReference type="NCBIfam" id="TIGR00253">
    <property type="entry name" value="RNA_bind_YhbY"/>
    <property type="match status" value="1"/>
</dbReference>
<dbReference type="RefSeq" id="WP_202769494.1">
    <property type="nucleotide sequence ID" value="NZ_JAESWA010000029.1"/>
</dbReference>
<gene>
    <name evidence="4" type="primary">yhbY</name>
    <name evidence="4" type="ORF">JK634_19780</name>
</gene>
<dbReference type="Proteomes" id="UP000623681">
    <property type="component" value="Unassembled WGS sequence"/>
</dbReference>
<dbReference type="AlphaFoldDB" id="A0A937K6L2"/>
<evidence type="ECO:0000259" key="3">
    <source>
        <dbReference type="PROSITE" id="PS51295"/>
    </source>
</evidence>
<dbReference type="InterPro" id="IPR001890">
    <property type="entry name" value="RNA-binding_CRM"/>
</dbReference>
<dbReference type="Pfam" id="PF01985">
    <property type="entry name" value="CRS1_YhbY"/>
    <property type="match status" value="1"/>
</dbReference>
<name>A0A937K6L2_9CLOT</name>
<dbReference type="Gene3D" id="3.30.110.60">
    <property type="entry name" value="YhbY-like"/>
    <property type="match status" value="1"/>
</dbReference>
<dbReference type="PANTHER" id="PTHR40065">
    <property type="entry name" value="RNA-BINDING PROTEIN YHBY"/>
    <property type="match status" value="1"/>
</dbReference>
<evidence type="ECO:0000313" key="4">
    <source>
        <dbReference type="EMBL" id="MBL4934033.1"/>
    </source>
</evidence>
<dbReference type="GO" id="GO:0003723">
    <property type="term" value="F:RNA binding"/>
    <property type="evidence" value="ECO:0007669"/>
    <property type="project" value="UniProtKB-UniRule"/>
</dbReference>
<sequence>MITSKQRAYLRSLSNNLEVIFQVGKNGIEDTFIKQVEDALEARELIKIKVLENSGLDAREASDIICERIGCEGVQAIGSKIVLFKQSTKKPKIELPVKSK</sequence>
<keyword evidence="5" id="KW-1185">Reference proteome</keyword>
<evidence type="ECO:0000256" key="2">
    <source>
        <dbReference type="PROSITE-ProRule" id="PRU00626"/>
    </source>
</evidence>
<keyword evidence="1 2" id="KW-0694">RNA-binding</keyword>
<dbReference type="SMART" id="SM01103">
    <property type="entry name" value="CRS1_YhbY"/>
    <property type="match status" value="1"/>
</dbReference>
<reference evidence="4" key="1">
    <citation type="submission" date="2021-01" db="EMBL/GenBank/DDBJ databases">
        <title>Genome public.</title>
        <authorList>
            <person name="Liu C."/>
            <person name="Sun Q."/>
        </authorList>
    </citation>
    <scope>NUCLEOTIDE SEQUENCE</scope>
    <source>
        <strain evidence="4">YIM B02565</strain>
    </source>
</reference>